<sequence length="192" mass="20899">MTISRHSSQWLTGGMACRKHILVFCGLLLLASCSAKPKQDYDISYDFSVLKTFNQLIIKQTDDPLTADRISHNIKQTLQNQGYDFNADNADFLVSYAFFTEDEQKNSGLSIGLGSGSWGSGGGVSLGTSLGIPLGSDTAKMQTIQIDIIDPADNRLIWRGNGQYNFDQGGEAKANSINETVVAILAQFPPKK</sequence>
<dbReference type="EMBL" id="CP034015">
    <property type="protein sequence ID" value="AZG72428.1"/>
    <property type="molecule type" value="Genomic_DNA"/>
</dbReference>
<dbReference type="KEGG" id="slj:EGC82_06350"/>
<evidence type="ECO:0000313" key="3">
    <source>
        <dbReference type="Proteomes" id="UP000278035"/>
    </source>
</evidence>
<accession>A0A3G8LUR5</accession>
<dbReference type="PROSITE" id="PS51257">
    <property type="entry name" value="PROKAR_LIPOPROTEIN"/>
    <property type="match status" value="1"/>
</dbReference>
<feature type="domain" description="DUF4136" evidence="1">
    <location>
        <begin position="38"/>
        <end position="190"/>
    </location>
</feature>
<dbReference type="AlphaFoldDB" id="A0A3G8LUR5"/>
<dbReference type="Gene3D" id="3.30.160.670">
    <property type="match status" value="1"/>
</dbReference>
<dbReference type="Pfam" id="PF13590">
    <property type="entry name" value="DUF4136"/>
    <property type="match status" value="1"/>
</dbReference>
<name>A0A3G8LUR5_9GAMM</name>
<dbReference type="OrthoDB" id="6226987at2"/>
<gene>
    <name evidence="2" type="ORF">EGC82_06350</name>
</gene>
<keyword evidence="3" id="KW-1185">Reference proteome</keyword>
<protein>
    <submittedName>
        <fullName evidence="2">DUF4136 domain-containing protein</fullName>
    </submittedName>
</protein>
<dbReference type="InterPro" id="IPR025411">
    <property type="entry name" value="DUF4136"/>
</dbReference>
<organism evidence="2 3">
    <name type="scientific">Shewanella livingstonensis</name>
    <dbReference type="NCBI Taxonomy" id="150120"/>
    <lineage>
        <taxon>Bacteria</taxon>
        <taxon>Pseudomonadati</taxon>
        <taxon>Pseudomonadota</taxon>
        <taxon>Gammaproteobacteria</taxon>
        <taxon>Alteromonadales</taxon>
        <taxon>Shewanellaceae</taxon>
        <taxon>Shewanella</taxon>
    </lineage>
</organism>
<proteinExistence type="predicted"/>
<dbReference type="Proteomes" id="UP000278035">
    <property type="component" value="Chromosome"/>
</dbReference>
<evidence type="ECO:0000313" key="2">
    <source>
        <dbReference type="EMBL" id="AZG72428.1"/>
    </source>
</evidence>
<reference evidence="3" key="1">
    <citation type="submission" date="2018-11" db="EMBL/GenBank/DDBJ databases">
        <title>Shewanella sp. M2.</title>
        <authorList>
            <person name="Hwang Y.J."/>
            <person name="Hwang C.Y."/>
        </authorList>
    </citation>
    <scope>NUCLEOTIDE SEQUENCE [LARGE SCALE GENOMIC DNA]</scope>
    <source>
        <strain evidence="3">LMG 19866</strain>
    </source>
</reference>
<evidence type="ECO:0000259" key="1">
    <source>
        <dbReference type="Pfam" id="PF13590"/>
    </source>
</evidence>